<evidence type="ECO:0000313" key="3">
    <source>
        <dbReference type="Proteomes" id="UP000815325"/>
    </source>
</evidence>
<feature type="region of interest" description="Disordered" evidence="1">
    <location>
        <begin position="1"/>
        <end position="42"/>
    </location>
</feature>
<dbReference type="EMBL" id="MU069655">
    <property type="protein sequence ID" value="KAF5836561.1"/>
    <property type="molecule type" value="Genomic_DNA"/>
</dbReference>
<reference evidence="2" key="1">
    <citation type="submission" date="2017-08" db="EMBL/GenBank/DDBJ databases">
        <authorList>
            <person name="Polle J.E."/>
            <person name="Barry K."/>
            <person name="Cushman J."/>
            <person name="Schmutz J."/>
            <person name="Tran D."/>
            <person name="Hathwaick L.T."/>
            <person name="Yim W.C."/>
            <person name="Jenkins J."/>
            <person name="Mckie-Krisberg Z.M."/>
            <person name="Prochnik S."/>
            <person name="Lindquist E."/>
            <person name="Dockter R.B."/>
            <person name="Adam C."/>
            <person name="Molina H."/>
            <person name="Bunkerborg J."/>
            <person name="Jin E."/>
            <person name="Buchheim M."/>
            <person name="Magnuson J."/>
        </authorList>
    </citation>
    <scope>NUCLEOTIDE SEQUENCE</scope>
    <source>
        <strain evidence="2">CCAP 19/18</strain>
    </source>
</reference>
<name>A0ABQ7GPN0_DUNSA</name>
<proteinExistence type="predicted"/>
<gene>
    <name evidence="2" type="ORF">DUNSADRAFT_5798</name>
</gene>
<feature type="compositionally biased region" description="Basic and acidic residues" evidence="1">
    <location>
        <begin position="1"/>
        <end position="15"/>
    </location>
</feature>
<comment type="caution">
    <text evidence="2">The sequence shown here is derived from an EMBL/GenBank/DDBJ whole genome shotgun (WGS) entry which is preliminary data.</text>
</comment>
<feature type="region of interest" description="Disordered" evidence="1">
    <location>
        <begin position="88"/>
        <end position="116"/>
    </location>
</feature>
<organism evidence="2 3">
    <name type="scientific">Dunaliella salina</name>
    <name type="common">Green alga</name>
    <name type="synonym">Protococcus salinus</name>
    <dbReference type="NCBI Taxonomy" id="3046"/>
    <lineage>
        <taxon>Eukaryota</taxon>
        <taxon>Viridiplantae</taxon>
        <taxon>Chlorophyta</taxon>
        <taxon>core chlorophytes</taxon>
        <taxon>Chlorophyceae</taxon>
        <taxon>CS clade</taxon>
        <taxon>Chlamydomonadales</taxon>
        <taxon>Dunaliellaceae</taxon>
        <taxon>Dunaliella</taxon>
    </lineage>
</organism>
<keyword evidence="3" id="KW-1185">Reference proteome</keyword>
<protein>
    <recommendedName>
        <fullName evidence="4">Encoded protein</fullName>
    </recommendedName>
</protein>
<evidence type="ECO:0008006" key="4">
    <source>
        <dbReference type="Google" id="ProtNLM"/>
    </source>
</evidence>
<evidence type="ECO:0000313" key="2">
    <source>
        <dbReference type="EMBL" id="KAF5836561.1"/>
    </source>
</evidence>
<sequence>MEQQGDVRHASEKPEYYTFNTVNPEIGGPGTEDISSAPAAARPDLVKSPGAAMYELEGVFDPNAPEIRNNVVDAEIERLETARQRAGVTHVLGVNEPAHSTYQPARRSSPQRAKPS</sequence>
<feature type="compositionally biased region" description="Polar residues" evidence="1">
    <location>
        <begin position="98"/>
        <end position="116"/>
    </location>
</feature>
<dbReference type="Proteomes" id="UP000815325">
    <property type="component" value="Unassembled WGS sequence"/>
</dbReference>
<evidence type="ECO:0000256" key="1">
    <source>
        <dbReference type="SAM" id="MobiDB-lite"/>
    </source>
</evidence>
<accession>A0ABQ7GPN0</accession>